<evidence type="ECO:0000256" key="5">
    <source>
        <dbReference type="ARBA" id="ARBA00022840"/>
    </source>
</evidence>
<evidence type="ECO:0000313" key="9">
    <source>
        <dbReference type="Proteomes" id="UP000293852"/>
    </source>
</evidence>
<evidence type="ECO:0000256" key="6">
    <source>
        <dbReference type="PIRNR" id="PIRNR000535"/>
    </source>
</evidence>
<dbReference type="InterPro" id="IPR011611">
    <property type="entry name" value="PfkB_dom"/>
</dbReference>
<evidence type="ECO:0000259" key="7">
    <source>
        <dbReference type="Pfam" id="PF00294"/>
    </source>
</evidence>
<dbReference type="Pfam" id="PF00294">
    <property type="entry name" value="PfkB"/>
    <property type="match status" value="1"/>
</dbReference>
<evidence type="ECO:0000256" key="4">
    <source>
        <dbReference type="ARBA" id="ARBA00022777"/>
    </source>
</evidence>
<dbReference type="OrthoDB" id="9801219at2"/>
<keyword evidence="2 6" id="KW-0808">Transferase</keyword>
<evidence type="ECO:0000313" key="8">
    <source>
        <dbReference type="EMBL" id="RZS59836.1"/>
    </source>
</evidence>
<comment type="similarity">
    <text evidence="1">Belongs to the carbohydrate kinase PfkB family.</text>
</comment>
<dbReference type="RefSeq" id="WP_130411298.1">
    <property type="nucleotide sequence ID" value="NZ_SGWX01000001.1"/>
</dbReference>
<comment type="caution">
    <text evidence="8">The sequence shown here is derived from an EMBL/GenBank/DDBJ whole genome shotgun (WGS) entry which is preliminary data.</text>
</comment>
<keyword evidence="3" id="KW-0547">Nucleotide-binding</keyword>
<dbReference type="EMBL" id="SGWX01000001">
    <property type="protein sequence ID" value="RZS59836.1"/>
    <property type="molecule type" value="Genomic_DNA"/>
</dbReference>
<dbReference type="PIRSF" id="PIRSF000535">
    <property type="entry name" value="1PFK/6PFK/LacC"/>
    <property type="match status" value="1"/>
</dbReference>
<keyword evidence="4" id="KW-0418">Kinase</keyword>
<dbReference type="InterPro" id="IPR029056">
    <property type="entry name" value="Ribokinase-like"/>
</dbReference>
<proteinExistence type="inferred from homology"/>
<dbReference type="GO" id="GO:0005829">
    <property type="term" value="C:cytosol"/>
    <property type="evidence" value="ECO:0007669"/>
    <property type="project" value="TreeGrafter"/>
</dbReference>
<evidence type="ECO:0000256" key="3">
    <source>
        <dbReference type="ARBA" id="ARBA00022741"/>
    </source>
</evidence>
<sequence length="323" mass="32007">MIVTLTPNPAVDLTIAADAIARGGTSVVDAASARAGGKGINVSRVLAQVGVATRAVAPVGSAEAAWFAADLAGVGHALIECDRPTRRSYALHEAAADVTSVVNERGAPLAPGEWARVLRALDAALAAGPRGDPAAALAVCGSIPPGAPDDLVARVVALGARCGAPVVVDTCGPGLLAAARAGATLVKPNRDELAEAVGDAGPLAGAAALQALGARVVIVSLGPDGLVVVPPRGPAVRARLAAPLRGNPTGAGDAAVAGAVSLLVDAPLRRALLGGEVAATTAVARRAAAWSAAAVLMPRAGELHPDHPRLERELMVEAIDRRE</sequence>
<keyword evidence="9" id="KW-1185">Reference proteome</keyword>
<dbReference type="InterPro" id="IPR017583">
    <property type="entry name" value="Tagatose/fructose_Pkinase"/>
</dbReference>
<dbReference type="SUPFAM" id="SSF53613">
    <property type="entry name" value="Ribokinase-like"/>
    <property type="match status" value="1"/>
</dbReference>
<dbReference type="PANTHER" id="PTHR46566:SF5">
    <property type="entry name" value="1-PHOSPHOFRUCTOKINASE"/>
    <property type="match status" value="1"/>
</dbReference>
<dbReference type="Gene3D" id="3.40.1190.20">
    <property type="match status" value="1"/>
</dbReference>
<feature type="domain" description="Carbohydrate kinase PfkB" evidence="7">
    <location>
        <begin position="11"/>
        <end position="288"/>
    </location>
</feature>
<dbReference type="GO" id="GO:0008443">
    <property type="term" value="F:phosphofructokinase activity"/>
    <property type="evidence" value="ECO:0007669"/>
    <property type="project" value="TreeGrafter"/>
</dbReference>
<keyword evidence="5" id="KW-0067">ATP-binding</keyword>
<organism evidence="8 9">
    <name type="scientific">Xylanimonas ulmi</name>
    <dbReference type="NCBI Taxonomy" id="228973"/>
    <lineage>
        <taxon>Bacteria</taxon>
        <taxon>Bacillati</taxon>
        <taxon>Actinomycetota</taxon>
        <taxon>Actinomycetes</taxon>
        <taxon>Micrococcales</taxon>
        <taxon>Promicromonosporaceae</taxon>
        <taxon>Xylanimonas</taxon>
    </lineage>
</organism>
<dbReference type="PANTHER" id="PTHR46566">
    <property type="entry name" value="1-PHOSPHOFRUCTOKINASE-RELATED"/>
    <property type="match status" value="1"/>
</dbReference>
<gene>
    <name evidence="8" type="ORF">EV386_0072</name>
</gene>
<name>A0A4Q7LXR8_9MICO</name>
<evidence type="ECO:0000256" key="2">
    <source>
        <dbReference type="ARBA" id="ARBA00022679"/>
    </source>
</evidence>
<accession>A0A4Q7LXR8</accession>
<evidence type="ECO:0000256" key="1">
    <source>
        <dbReference type="ARBA" id="ARBA00010688"/>
    </source>
</evidence>
<dbReference type="PROSITE" id="PS00583">
    <property type="entry name" value="PFKB_KINASES_1"/>
    <property type="match status" value="1"/>
</dbReference>
<dbReference type="AlphaFoldDB" id="A0A4Q7LXR8"/>
<reference evidence="8 9" key="1">
    <citation type="submission" date="2019-02" db="EMBL/GenBank/DDBJ databases">
        <title>Sequencing the genomes of 1000 actinobacteria strains.</title>
        <authorList>
            <person name="Klenk H.-P."/>
        </authorList>
    </citation>
    <scope>NUCLEOTIDE SEQUENCE [LARGE SCALE GENOMIC DNA]</scope>
    <source>
        <strain evidence="8 9">DSM 16932</strain>
    </source>
</reference>
<protein>
    <recommendedName>
        <fullName evidence="7">Carbohydrate kinase PfkB domain-containing protein</fullName>
    </recommendedName>
</protein>
<dbReference type="Proteomes" id="UP000293852">
    <property type="component" value="Unassembled WGS sequence"/>
</dbReference>
<dbReference type="GO" id="GO:0005524">
    <property type="term" value="F:ATP binding"/>
    <property type="evidence" value="ECO:0007669"/>
    <property type="project" value="UniProtKB-KW"/>
</dbReference>
<dbReference type="InterPro" id="IPR002173">
    <property type="entry name" value="Carboh/pur_kinase_PfkB_CS"/>
</dbReference>